<accession>A0AAN7YYL6</accession>
<keyword evidence="2" id="KW-1185">Reference proteome</keyword>
<evidence type="ECO:0000313" key="1">
    <source>
        <dbReference type="EMBL" id="KAK5584311.1"/>
    </source>
</evidence>
<dbReference type="AlphaFoldDB" id="A0AAN7YYL6"/>
<name>A0AAN7YYL6_9MYCE</name>
<dbReference type="Proteomes" id="UP001344447">
    <property type="component" value="Unassembled WGS sequence"/>
</dbReference>
<sequence>MFALRSIRSATKAFQTTSVVSQPQRGFLQTTLKNFLFPTERQLRRQHLADNNIKVGSPEFDKFYEDLKPSELAQQSGLSDALLDDPILHICVIKYNKNIVQRYNLTPEQEKDIMENYEVSAGDPSLEQILPIPVPEHNFEELPIVKVLNN</sequence>
<reference evidence="1 2" key="1">
    <citation type="submission" date="2023-11" db="EMBL/GenBank/DDBJ databases">
        <title>Dfirmibasis_genome.</title>
        <authorList>
            <person name="Edelbroek B."/>
            <person name="Kjellin J."/>
            <person name="Jerlstrom-Hultqvist J."/>
            <person name="Soderbom F."/>
        </authorList>
    </citation>
    <scope>NUCLEOTIDE SEQUENCE [LARGE SCALE GENOMIC DNA]</scope>
    <source>
        <strain evidence="1 2">TNS-C-14</strain>
    </source>
</reference>
<organism evidence="1 2">
    <name type="scientific">Dictyostelium firmibasis</name>
    <dbReference type="NCBI Taxonomy" id="79012"/>
    <lineage>
        <taxon>Eukaryota</taxon>
        <taxon>Amoebozoa</taxon>
        <taxon>Evosea</taxon>
        <taxon>Eumycetozoa</taxon>
        <taxon>Dictyostelia</taxon>
        <taxon>Dictyosteliales</taxon>
        <taxon>Dictyosteliaceae</taxon>
        <taxon>Dictyostelium</taxon>
    </lineage>
</organism>
<evidence type="ECO:0000313" key="2">
    <source>
        <dbReference type="Proteomes" id="UP001344447"/>
    </source>
</evidence>
<proteinExistence type="predicted"/>
<protein>
    <submittedName>
        <fullName evidence="1">Uncharacterized protein</fullName>
    </submittedName>
</protein>
<comment type="caution">
    <text evidence="1">The sequence shown here is derived from an EMBL/GenBank/DDBJ whole genome shotgun (WGS) entry which is preliminary data.</text>
</comment>
<dbReference type="EMBL" id="JAVFKY010000001">
    <property type="protein sequence ID" value="KAK5584311.1"/>
    <property type="molecule type" value="Genomic_DNA"/>
</dbReference>
<gene>
    <name evidence="1" type="ORF">RB653_005919</name>
</gene>